<dbReference type="EMBL" id="PDUG01000005">
    <property type="protein sequence ID" value="PIC29920.1"/>
    <property type="molecule type" value="Genomic_DNA"/>
</dbReference>
<dbReference type="Pfam" id="PF01827">
    <property type="entry name" value="FTH"/>
    <property type="match status" value="1"/>
</dbReference>
<gene>
    <name evidence="2" type="primary">Cnig_chr_V.g21337</name>
    <name evidence="2" type="ORF">B9Z55_021337</name>
</gene>
<reference evidence="3" key="1">
    <citation type="submission" date="2017-10" db="EMBL/GenBank/DDBJ databases">
        <title>Rapid genome shrinkage in a self-fertile nematode reveals novel sperm competition proteins.</title>
        <authorList>
            <person name="Yin D."/>
            <person name="Schwarz E.M."/>
            <person name="Thomas C.G."/>
            <person name="Felde R.L."/>
            <person name="Korf I.F."/>
            <person name="Cutter A.D."/>
            <person name="Schartner C.M."/>
            <person name="Ralston E.J."/>
            <person name="Meyer B.J."/>
            <person name="Haag E.S."/>
        </authorList>
    </citation>
    <scope>NUCLEOTIDE SEQUENCE [LARGE SCALE GENOMIC DNA]</scope>
    <source>
        <strain evidence="3">JU1422</strain>
    </source>
</reference>
<proteinExistence type="predicted"/>
<dbReference type="OrthoDB" id="7600185at2759"/>
<dbReference type="PANTHER" id="PTHR23015:SF4">
    <property type="entry name" value="DUF38 DOMAIN-CONTAINING PROTEIN-RELATED"/>
    <property type="match status" value="1"/>
</dbReference>
<dbReference type="InterPro" id="IPR041426">
    <property type="entry name" value="Mos1_HTH"/>
</dbReference>
<dbReference type="InterPro" id="IPR001810">
    <property type="entry name" value="F-box_dom"/>
</dbReference>
<dbReference type="Proteomes" id="UP000230233">
    <property type="component" value="Chromosome V"/>
</dbReference>
<comment type="caution">
    <text evidence="2">The sequence shown here is derived from an EMBL/GenBank/DDBJ whole genome shotgun (WGS) entry which is preliminary data.</text>
</comment>
<dbReference type="AlphaFoldDB" id="A0A2G5TRH4"/>
<dbReference type="InterPro" id="IPR040161">
    <property type="entry name" value="FB224"/>
</dbReference>
<dbReference type="SMART" id="SM00256">
    <property type="entry name" value="FBOX"/>
    <property type="match status" value="1"/>
</dbReference>
<dbReference type="GO" id="GO:0045087">
    <property type="term" value="P:innate immune response"/>
    <property type="evidence" value="ECO:0007669"/>
    <property type="project" value="TreeGrafter"/>
</dbReference>
<keyword evidence="3" id="KW-1185">Reference proteome</keyword>
<dbReference type="CDD" id="cd22150">
    <property type="entry name" value="F-box_CeFBXA-like"/>
    <property type="match status" value="1"/>
</dbReference>
<name>A0A2G5TRH4_9PELO</name>
<organism evidence="2 3">
    <name type="scientific">Caenorhabditis nigoni</name>
    <dbReference type="NCBI Taxonomy" id="1611254"/>
    <lineage>
        <taxon>Eukaryota</taxon>
        <taxon>Metazoa</taxon>
        <taxon>Ecdysozoa</taxon>
        <taxon>Nematoda</taxon>
        <taxon>Chromadorea</taxon>
        <taxon>Rhabditida</taxon>
        <taxon>Rhabditina</taxon>
        <taxon>Rhabditomorpha</taxon>
        <taxon>Rhabditoidea</taxon>
        <taxon>Rhabditidae</taxon>
        <taxon>Peloderinae</taxon>
        <taxon>Caenorhabditis</taxon>
    </lineage>
</organism>
<evidence type="ECO:0000313" key="3">
    <source>
        <dbReference type="Proteomes" id="UP000230233"/>
    </source>
</evidence>
<sequence>MKLSSDFLKKNQHFLRSCILYEVVREEPIYYAYNNFCYAVGKDAMNYPDFEFWYYRFYQGELDLDYDRSADPEPKKLVDMPVVLMKEIVKNLDAVERTRLRSMNHAIKDVADSFPPVFDKLDIAVWDFSMSWKLNKLSFSCDKEDNGCTLFNDNGSRVEKSEESYIKKSLEYLTPLLKTPNMKVNDFSLRLDEEKLEIISSDDLLQVPLKAKSAFIEGQTTNQVVQYLSAMSPSSLESIRLKIPERENYGMLFETDQFKQAKNVEFDMDMEFHVADLVHFSHLKTFKFHLTGENTFEDVPRIRDIISTFEKFESCEMEYFSFRYGFSIRKFAEALGAEIPIGPLAENERLTIAHRYQIPESNECLEFMLKDQDYGRYHVNIVKTR</sequence>
<feature type="domain" description="F-box" evidence="1">
    <location>
        <begin position="74"/>
        <end position="121"/>
    </location>
</feature>
<evidence type="ECO:0000259" key="1">
    <source>
        <dbReference type="PROSITE" id="PS50181"/>
    </source>
</evidence>
<dbReference type="PANTHER" id="PTHR23015">
    <property type="entry name" value="UNCHARACTERIZED C.ELEGANS PROTEIN"/>
    <property type="match status" value="1"/>
</dbReference>
<accession>A0A2G5TRH4</accession>
<protein>
    <recommendedName>
        <fullName evidence="1">F-box domain-containing protein</fullName>
    </recommendedName>
</protein>
<dbReference type="InterPro" id="IPR002900">
    <property type="entry name" value="DUF38/FTH_CAE_spp"/>
</dbReference>
<dbReference type="PROSITE" id="PS50181">
    <property type="entry name" value="FBOX"/>
    <property type="match status" value="1"/>
</dbReference>
<dbReference type="Pfam" id="PF17906">
    <property type="entry name" value="HTH_48"/>
    <property type="match status" value="1"/>
</dbReference>
<evidence type="ECO:0000313" key="2">
    <source>
        <dbReference type="EMBL" id="PIC29920.1"/>
    </source>
</evidence>